<keyword evidence="2" id="KW-1185">Reference proteome</keyword>
<proteinExistence type="predicted"/>
<accession>A0A5E4MDL2</accession>
<evidence type="ECO:0000313" key="1">
    <source>
        <dbReference type="EMBL" id="VVC29495.1"/>
    </source>
</evidence>
<dbReference type="EMBL" id="CABPRJ010000494">
    <property type="protein sequence ID" value="VVC29495.1"/>
    <property type="molecule type" value="Genomic_DNA"/>
</dbReference>
<dbReference type="Proteomes" id="UP000325440">
    <property type="component" value="Unassembled WGS sequence"/>
</dbReference>
<name>A0A5E4MDL2_9HEMI</name>
<evidence type="ECO:0000313" key="2">
    <source>
        <dbReference type="Proteomes" id="UP000325440"/>
    </source>
</evidence>
<gene>
    <name evidence="1" type="ORF">CINCED_3A012386</name>
</gene>
<sequence length="274" mass="31196">MEPYGSYNLSTRYQQNQSTAPNLVNHNNKYNTQQFVNNGMNNYYNIKPTTSQLPYNNGFLMSTNTPSVSLSTYTLNASLSNNGYIPQSIQPAPQPTLSHSYYNDNSPNQNAYFNNAPAIYTNVTNVNIEMSSNTTLCYLGENFTHNMPLQVNPSNINYGGSTASGLNSQQLSYSNKDDEWFNLTNKFLNNKAENPNINISFNKQHASNSKIDDEWFNLTSKFLNDREKNVTRNISLVPNTHQNDSKLSNFSKKQLIKARDLKNLTKLYQHHKDN</sequence>
<organism evidence="1 2">
    <name type="scientific">Cinara cedri</name>
    <dbReference type="NCBI Taxonomy" id="506608"/>
    <lineage>
        <taxon>Eukaryota</taxon>
        <taxon>Metazoa</taxon>
        <taxon>Ecdysozoa</taxon>
        <taxon>Arthropoda</taxon>
        <taxon>Hexapoda</taxon>
        <taxon>Insecta</taxon>
        <taxon>Pterygota</taxon>
        <taxon>Neoptera</taxon>
        <taxon>Paraneoptera</taxon>
        <taxon>Hemiptera</taxon>
        <taxon>Sternorrhyncha</taxon>
        <taxon>Aphidomorpha</taxon>
        <taxon>Aphidoidea</taxon>
        <taxon>Aphididae</taxon>
        <taxon>Lachninae</taxon>
        <taxon>Cinara</taxon>
    </lineage>
</organism>
<protein>
    <submittedName>
        <fullName evidence="1">Uncharacterized protein</fullName>
    </submittedName>
</protein>
<reference evidence="1 2" key="1">
    <citation type="submission" date="2019-08" db="EMBL/GenBank/DDBJ databases">
        <authorList>
            <person name="Alioto T."/>
            <person name="Alioto T."/>
            <person name="Gomez Garrido J."/>
        </authorList>
    </citation>
    <scope>NUCLEOTIDE SEQUENCE [LARGE SCALE GENOMIC DNA]</scope>
</reference>
<dbReference type="AlphaFoldDB" id="A0A5E4MDL2"/>